<dbReference type="PANTHER" id="PTHR33910">
    <property type="entry name" value="PROTEIN TRANSLOCASE SUBUNIT SECE"/>
    <property type="match status" value="1"/>
</dbReference>
<evidence type="ECO:0000256" key="2">
    <source>
        <dbReference type="ARBA" id="ARBA00022448"/>
    </source>
</evidence>
<evidence type="ECO:0000256" key="7">
    <source>
        <dbReference type="ARBA" id="ARBA00023010"/>
    </source>
</evidence>
<keyword evidence="2 9" id="KW-0813">Transport</keyword>
<gene>
    <name evidence="9 10" type="primary">secE</name>
    <name evidence="10" type="ORF">H0A62_15700</name>
</gene>
<comment type="similarity">
    <text evidence="9">Belongs to the SecE/SEC61-gamma family.</text>
</comment>
<protein>
    <recommendedName>
        <fullName evidence="9">Protein translocase subunit SecE</fullName>
    </recommendedName>
</protein>
<evidence type="ECO:0000256" key="1">
    <source>
        <dbReference type="ARBA" id="ARBA00004370"/>
    </source>
</evidence>
<evidence type="ECO:0000256" key="3">
    <source>
        <dbReference type="ARBA" id="ARBA00022475"/>
    </source>
</evidence>
<reference evidence="10 11" key="1">
    <citation type="submission" date="2020-07" db="EMBL/GenBank/DDBJ databases">
        <title>Taxonomic revisions and descriptions of new bacterial species based on genomic comparisons in the high-G+C-content subgroup of the family Alcaligenaceae.</title>
        <authorList>
            <person name="Szabo A."/>
            <person name="Felfoldi T."/>
        </authorList>
    </citation>
    <scope>NUCLEOTIDE SEQUENCE [LARGE SCALE GENOMIC DNA]</scope>
    <source>
        <strain evidence="10 11">DSM 25667</strain>
    </source>
</reference>
<feature type="transmembrane region" description="Helical" evidence="9">
    <location>
        <begin position="18"/>
        <end position="35"/>
    </location>
</feature>
<dbReference type="GO" id="GO:0005886">
    <property type="term" value="C:plasma membrane"/>
    <property type="evidence" value="ECO:0007669"/>
    <property type="project" value="UniProtKB-UniRule"/>
</dbReference>
<dbReference type="EMBL" id="JACCEV010000008">
    <property type="protein sequence ID" value="NYT87040.1"/>
    <property type="molecule type" value="Genomic_DNA"/>
</dbReference>
<evidence type="ECO:0000256" key="8">
    <source>
        <dbReference type="ARBA" id="ARBA00023136"/>
    </source>
</evidence>
<dbReference type="GO" id="GO:0008320">
    <property type="term" value="F:protein transmembrane transporter activity"/>
    <property type="evidence" value="ECO:0007669"/>
    <property type="project" value="UniProtKB-UniRule"/>
</dbReference>
<dbReference type="OrthoDB" id="9806365at2"/>
<sequence>MSNSNVETVSSTVDRVKMGLAVLVIVAGIVAYSMLEGQPTLLRAGVFVGSLVIAAVIAWFSEPGRRTLSFGRDSYNEVKRVVWPTRKETTQMTGIVFVFVIAMGLLLWVVDKVLEWVIYGLLLGWN</sequence>
<proteinExistence type="inferred from homology"/>
<keyword evidence="5 9" id="KW-0653">Protein transport</keyword>
<dbReference type="NCBIfam" id="NF004371">
    <property type="entry name" value="PRK05740.1-1"/>
    <property type="match status" value="1"/>
</dbReference>
<dbReference type="GO" id="GO:0009306">
    <property type="term" value="P:protein secretion"/>
    <property type="evidence" value="ECO:0007669"/>
    <property type="project" value="UniProtKB-UniRule"/>
</dbReference>
<dbReference type="Pfam" id="PF00584">
    <property type="entry name" value="SecE"/>
    <property type="match status" value="1"/>
</dbReference>
<feature type="transmembrane region" description="Helical" evidence="9">
    <location>
        <begin position="92"/>
        <end position="110"/>
    </location>
</feature>
<evidence type="ECO:0000313" key="11">
    <source>
        <dbReference type="Proteomes" id="UP000554144"/>
    </source>
</evidence>
<dbReference type="InterPro" id="IPR001901">
    <property type="entry name" value="Translocase_SecE/Sec61-g"/>
</dbReference>
<keyword evidence="11" id="KW-1185">Reference proteome</keyword>
<dbReference type="HAMAP" id="MF_00422">
    <property type="entry name" value="SecE"/>
    <property type="match status" value="1"/>
</dbReference>
<dbReference type="Proteomes" id="UP000554144">
    <property type="component" value="Unassembled WGS sequence"/>
</dbReference>
<dbReference type="PRINTS" id="PR01650">
    <property type="entry name" value="SECETRNLCASE"/>
</dbReference>
<dbReference type="GO" id="GO:0065002">
    <property type="term" value="P:intracellular protein transmembrane transport"/>
    <property type="evidence" value="ECO:0007669"/>
    <property type="project" value="UniProtKB-UniRule"/>
</dbReference>
<comment type="function">
    <text evidence="9">Essential subunit of the Sec protein translocation channel SecYEG. Clamps together the 2 halves of SecY. May contact the channel plug during translocation.</text>
</comment>
<dbReference type="PANTHER" id="PTHR33910:SF1">
    <property type="entry name" value="PROTEIN TRANSLOCASE SUBUNIT SECE"/>
    <property type="match status" value="1"/>
</dbReference>
<comment type="caution">
    <text evidence="9">Lacks conserved residue(s) required for the propagation of feature annotation.</text>
</comment>
<dbReference type="AlphaFoldDB" id="A0A853H4U1"/>
<dbReference type="InterPro" id="IPR038379">
    <property type="entry name" value="SecE_sf"/>
</dbReference>
<evidence type="ECO:0000256" key="6">
    <source>
        <dbReference type="ARBA" id="ARBA00022989"/>
    </source>
</evidence>
<keyword evidence="4 9" id="KW-0812">Transmembrane</keyword>
<dbReference type="GO" id="GO:0006605">
    <property type="term" value="P:protein targeting"/>
    <property type="evidence" value="ECO:0007669"/>
    <property type="project" value="UniProtKB-UniRule"/>
</dbReference>
<dbReference type="InterPro" id="IPR005807">
    <property type="entry name" value="SecE_bac"/>
</dbReference>
<accession>A0A853H4U1</accession>
<keyword evidence="8 9" id="KW-0472">Membrane</keyword>
<dbReference type="Gene3D" id="1.20.5.1030">
    <property type="entry name" value="Preprotein translocase secy subunit"/>
    <property type="match status" value="1"/>
</dbReference>
<evidence type="ECO:0000313" key="10">
    <source>
        <dbReference type="EMBL" id="NYT87040.1"/>
    </source>
</evidence>
<comment type="caution">
    <text evidence="10">The sequence shown here is derived from an EMBL/GenBank/DDBJ whole genome shotgun (WGS) entry which is preliminary data.</text>
</comment>
<keyword evidence="3 9" id="KW-1003">Cell membrane</keyword>
<organism evidence="10 11">
    <name type="scientific">Pollutimonas harenae</name>
    <dbReference type="NCBI Taxonomy" id="657015"/>
    <lineage>
        <taxon>Bacteria</taxon>
        <taxon>Pseudomonadati</taxon>
        <taxon>Pseudomonadota</taxon>
        <taxon>Betaproteobacteria</taxon>
        <taxon>Burkholderiales</taxon>
        <taxon>Alcaligenaceae</taxon>
        <taxon>Pollutimonas</taxon>
    </lineage>
</organism>
<keyword evidence="6 9" id="KW-1133">Transmembrane helix</keyword>
<feature type="transmembrane region" description="Helical" evidence="9">
    <location>
        <begin position="41"/>
        <end position="60"/>
    </location>
</feature>
<comment type="subunit">
    <text evidence="9">Component of the Sec protein translocase complex. Heterotrimer consisting of SecY, SecE and SecG subunits. The heterotrimers can form oligomers, although 1 heterotrimer is thought to be able to translocate proteins. Interacts with the ribosome. Interacts with SecDF, and other proteins may be involved. Interacts with SecA.</text>
</comment>
<comment type="subcellular location">
    <subcellularLocation>
        <location evidence="1">Membrane</location>
    </subcellularLocation>
</comment>
<dbReference type="RefSeq" id="WP_130038222.1">
    <property type="nucleotide sequence ID" value="NZ_JACCEV010000008.1"/>
</dbReference>
<evidence type="ECO:0000256" key="5">
    <source>
        <dbReference type="ARBA" id="ARBA00022927"/>
    </source>
</evidence>
<name>A0A853H4U1_9BURK</name>
<dbReference type="GO" id="GO:0043952">
    <property type="term" value="P:protein transport by the Sec complex"/>
    <property type="evidence" value="ECO:0007669"/>
    <property type="project" value="UniProtKB-UniRule"/>
</dbReference>
<keyword evidence="7 9" id="KW-0811">Translocation</keyword>
<evidence type="ECO:0000256" key="4">
    <source>
        <dbReference type="ARBA" id="ARBA00022692"/>
    </source>
</evidence>
<dbReference type="NCBIfam" id="TIGR00964">
    <property type="entry name" value="secE_bact"/>
    <property type="match status" value="1"/>
</dbReference>
<evidence type="ECO:0000256" key="9">
    <source>
        <dbReference type="HAMAP-Rule" id="MF_00422"/>
    </source>
</evidence>